<dbReference type="EMBL" id="NOXX01000179">
    <property type="protein sequence ID" value="OYQ45579.1"/>
    <property type="molecule type" value="Genomic_DNA"/>
</dbReference>
<dbReference type="PROSITE" id="PS51379">
    <property type="entry name" value="4FE4S_FER_2"/>
    <property type="match status" value="1"/>
</dbReference>
<feature type="transmembrane region" description="Helical" evidence="7">
    <location>
        <begin position="198"/>
        <end position="215"/>
    </location>
</feature>
<keyword evidence="4" id="KW-0249">Electron transport</keyword>
<keyword evidence="1" id="KW-0813">Transport</keyword>
<comment type="caution">
    <text evidence="9">The sequence shown here is derived from an EMBL/GenBank/DDBJ whole genome shotgun (WGS) entry which is preliminary data.</text>
</comment>
<evidence type="ECO:0000256" key="6">
    <source>
        <dbReference type="ARBA" id="ARBA00023014"/>
    </source>
</evidence>
<keyword evidence="3" id="KW-0479">Metal-binding</keyword>
<dbReference type="Gene3D" id="2.60.40.10">
    <property type="entry name" value="Immunoglobulins"/>
    <property type="match status" value="1"/>
</dbReference>
<dbReference type="InterPro" id="IPR017896">
    <property type="entry name" value="4Fe4S_Fe-S-bd"/>
</dbReference>
<dbReference type="InterPro" id="IPR017900">
    <property type="entry name" value="4Fe4S_Fe_S_CS"/>
</dbReference>
<proteinExistence type="predicted"/>
<keyword evidence="7" id="KW-0812">Transmembrane</keyword>
<keyword evidence="2" id="KW-0004">4Fe-4S</keyword>
<feature type="transmembrane region" description="Helical" evidence="7">
    <location>
        <begin position="42"/>
        <end position="65"/>
    </location>
</feature>
<gene>
    <name evidence="9" type="primary">ccoG</name>
    <name evidence="9" type="ORF">CHX27_05820</name>
</gene>
<dbReference type="InterPro" id="IPR051684">
    <property type="entry name" value="Electron_Trans/Redox"/>
</dbReference>
<dbReference type="SUPFAM" id="SSF54862">
    <property type="entry name" value="4Fe-4S ferredoxins"/>
    <property type="match status" value="1"/>
</dbReference>
<sequence length="473" mass="54456">MAANSTDSSFRDAISTVNAAGKRAWIYPKIPKGKWYNRRKALSYLLLAFLFSAPFIHVNGQQFLMFNVLERRFSLFGFPFWPQDFHIFVLVMIIGVVGLALFTVAFGRIFCGWFCPQTIFMEMLFRRIEFWIDGDRAAQMQLDKMPWTAEKIRKRLLKWFLFAVISFWIANVFLAYLIGSNELYKLVETGPANNLGTFISLLIFTAVFYFIYVWFREQVCLIVCPYGRMQGVLVDDKTVNVMYDHKRGEKEVGRFKFNKNEDRSNSGKGDCIDCKQCVFVCPTGIDIRNGVQLECTNCTACIDECDSIMQHVGLPKGLIRYASEKEIENQTPFVFTVRMKAYAAVLAVLLVVLGVTLQQRNEVEATVLRLPGQLFQHQGTYIENVFTYKIVNKTTHDFRNTELRIAYPHAQINRVGGSSFIIGSEKLSKGTFFIRIPETELKGEKTQLRIEIWANGKKIEDATTEFLGPREYF</sequence>
<evidence type="ECO:0000313" key="10">
    <source>
        <dbReference type="Proteomes" id="UP000216035"/>
    </source>
</evidence>
<name>A0A255ZW07_9FLAO</name>
<evidence type="ECO:0000256" key="1">
    <source>
        <dbReference type="ARBA" id="ARBA00022448"/>
    </source>
</evidence>
<dbReference type="InterPro" id="IPR014116">
    <property type="entry name" value="Cyt_c_oxidase_cbb3_FixG"/>
</dbReference>
<organism evidence="9 10">
    <name type="scientific">Flavobacterium aurantiibacter</name>
    <dbReference type="NCBI Taxonomy" id="2023067"/>
    <lineage>
        <taxon>Bacteria</taxon>
        <taxon>Pseudomonadati</taxon>
        <taxon>Bacteroidota</taxon>
        <taxon>Flavobacteriia</taxon>
        <taxon>Flavobacteriales</taxon>
        <taxon>Flavobacteriaceae</taxon>
        <taxon>Flavobacterium</taxon>
    </lineage>
</organism>
<dbReference type="GO" id="GO:0051539">
    <property type="term" value="F:4 iron, 4 sulfur cluster binding"/>
    <property type="evidence" value="ECO:0007669"/>
    <property type="project" value="UniProtKB-KW"/>
</dbReference>
<dbReference type="AlphaFoldDB" id="A0A255ZW07"/>
<dbReference type="GO" id="GO:0046872">
    <property type="term" value="F:metal ion binding"/>
    <property type="evidence" value="ECO:0007669"/>
    <property type="project" value="UniProtKB-KW"/>
</dbReference>
<dbReference type="InterPro" id="IPR032879">
    <property type="entry name" value="FixG_C"/>
</dbReference>
<evidence type="ECO:0000256" key="4">
    <source>
        <dbReference type="ARBA" id="ARBA00022982"/>
    </source>
</evidence>
<evidence type="ECO:0000256" key="2">
    <source>
        <dbReference type="ARBA" id="ARBA00022485"/>
    </source>
</evidence>
<keyword evidence="10" id="KW-1185">Reference proteome</keyword>
<evidence type="ECO:0000259" key="8">
    <source>
        <dbReference type="PROSITE" id="PS51379"/>
    </source>
</evidence>
<dbReference type="PROSITE" id="PS00198">
    <property type="entry name" value="4FE4S_FER_1"/>
    <property type="match status" value="1"/>
</dbReference>
<evidence type="ECO:0000256" key="7">
    <source>
        <dbReference type="SAM" id="Phobius"/>
    </source>
</evidence>
<evidence type="ECO:0000256" key="5">
    <source>
        <dbReference type="ARBA" id="ARBA00023004"/>
    </source>
</evidence>
<dbReference type="Pfam" id="PF11614">
    <property type="entry name" value="FixG_C"/>
    <property type="match status" value="1"/>
</dbReference>
<dbReference type="Proteomes" id="UP000216035">
    <property type="component" value="Unassembled WGS sequence"/>
</dbReference>
<keyword evidence="7" id="KW-1133">Transmembrane helix</keyword>
<evidence type="ECO:0000313" key="9">
    <source>
        <dbReference type="EMBL" id="OYQ45579.1"/>
    </source>
</evidence>
<feature type="transmembrane region" description="Helical" evidence="7">
    <location>
        <begin position="159"/>
        <end position="178"/>
    </location>
</feature>
<feature type="transmembrane region" description="Helical" evidence="7">
    <location>
        <begin position="85"/>
        <end position="111"/>
    </location>
</feature>
<feature type="domain" description="4Fe-4S ferredoxin-type" evidence="8">
    <location>
        <begin position="260"/>
        <end position="290"/>
    </location>
</feature>
<accession>A0A255ZW07</accession>
<keyword evidence="6" id="KW-0411">Iron-sulfur</keyword>
<feature type="transmembrane region" description="Helical" evidence="7">
    <location>
        <begin position="341"/>
        <end position="357"/>
    </location>
</feature>
<dbReference type="InterPro" id="IPR013783">
    <property type="entry name" value="Ig-like_fold"/>
</dbReference>
<reference evidence="9 10" key="1">
    <citation type="submission" date="2017-07" db="EMBL/GenBank/DDBJ databases">
        <title>Flavobacterium cyanobacteriorum sp. nov., isolated from cyanobacterial aggregates in a eutrophic lake.</title>
        <authorList>
            <person name="Cai H."/>
        </authorList>
    </citation>
    <scope>NUCLEOTIDE SEQUENCE [LARGE SCALE GENOMIC DNA]</scope>
    <source>
        <strain evidence="9 10">TH167</strain>
    </source>
</reference>
<keyword evidence="7" id="KW-0472">Membrane</keyword>
<dbReference type="Pfam" id="PF12801">
    <property type="entry name" value="Fer4_5"/>
    <property type="match status" value="1"/>
</dbReference>
<dbReference type="Pfam" id="PF13746">
    <property type="entry name" value="Fer4_18"/>
    <property type="match status" value="1"/>
</dbReference>
<dbReference type="GO" id="GO:0005886">
    <property type="term" value="C:plasma membrane"/>
    <property type="evidence" value="ECO:0007669"/>
    <property type="project" value="TreeGrafter"/>
</dbReference>
<protein>
    <submittedName>
        <fullName evidence="9">Cytochrome c oxidase accessory protein CcoG</fullName>
    </submittedName>
</protein>
<dbReference type="PANTHER" id="PTHR30176:SF3">
    <property type="entry name" value="FERREDOXIN-TYPE PROTEIN NAPH"/>
    <property type="match status" value="1"/>
</dbReference>
<keyword evidence="5" id="KW-0408">Iron</keyword>
<evidence type="ECO:0000256" key="3">
    <source>
        <dbReference type="ARBA" id="ARBA00022723"/>
    </source>
</evidence>
<dbReference type="NCBIfam" id="TIGR02745">
    <property type="entry name" value="ccoG_rdxA_fixG"/>
    <property type="match status" value="1"/>
</dbReference>
<dbReference type="PANTHER" id="PTHR30176">
    <property type="entry name" value="FERREDOXIN-TYPE PROTEIN NAPH"/>
    <property type="match status" value="1"/>
</dbReference>
<dbReference type="RefSeq" id="WP_094485822.1">
    <property type="nucleotide sequence ID" value="NZ_NOXX01000179.1"/>
</dbReference>
<dbReference type="OrthoDB" id="9811700at2"/>